<dbReference type="SUPFAM" id="SSF56112">
    <property type="entry name" value="Protein kinase-like (PK-like)"/>
    <property type="match status" value="1"/>
</dbReference>
<dbReference type="InterPro" id="IPR011009">
    <property type="entry name" value="Kinase-like_dom_sf"/>
</dbReference>
<evidence type="ECO:0000259" key="4">
    <source>
        <dbReference type="PROSITE" id="PS50011"/>
    </source>
</evidence>
<comment type="caution">
    <text evidence="5">The sequence shown here is derived from an EMBL/GenBank/DDBJ whole genome shotgun (WGS) entry which is preliminary data.</text>
</comment>
<feature type="coiled-coil region" evidence="1">
    <location>
        <begin position="629"/>
        <end position="656"/>
    </location>
</feature>
<feature type="transmembrane region" description="Helical" evidence="3">
    <location>
        <begin position="671"/>
        <end position="692"/>
    </location>
</feature>
<dbReference type="Proteomes" id="UP001595799">
    <property type="component" value="Unassembled WGS sequence"/>
</dbReference>
<reference evidence="6" key="1">
    <citation type="journal article" date="2019" name="Int. J. Syst. Evol. Microbiol.">
        <title>The Global Catalogue of Microorganisms (GCM) 10K type strain sequencing project: providing services to taxonomists for standard genome sequencing and annotation.</title>
        <authorList>
            <consortium name="The Broad Institute Genomics Platform"/>
            <consortium name="The Broad Institute Genome Sequencing Center for Infectious Disease"/>
            <person name="Wu L."/>
            <person name="Ma J."/>
        </authorList>
    </citation>
    <scope>NUCLEOTIDE SEQUENCE [LARGE SCALE GENOMIC DNA]</scope>
    <source>
        <strain evidence="6">CECT 8472</strain>
    </source>
</reference>
<dbReference type="EMBL" id="JBHSCW010000003">
    <property type="protein sequence ID" value="MFC4350959.1"/>
    <property type="molecule type" value="Genomic_DNA"/>
</dbReference>
<keyword evidence="3" id="KW-1133">Transmembrane helix</keyword>
<evidence type="ECO:0000256" key="3">
    <source>
        <dbReference type="SAM" id="Phobius"/>
    </source>
</evidence>
<accession>A0ABV8UKC2</accession>
<evidence type="ECO:0000313" key="5">
    <source>
        <dbReference type="EMBL" id="MFC4350959.1"/>
    </source>
</evidence>
<organism evidence="5 6">
    <name type="scientific">Fodinicurvata halophila</name>
    <dbReference type="NCBI Taxonomy" id="1419723"/>
    <lineage>
        <taxon>Bacteria</taxon>
        <taxon>Pseudomonadati</taxon>
        <taxon>Pseudomonadota</taxon>
        <taxon>Alphaproteobacteria</taxon>
        <taxon>Rhodospirillales</taxon>
        <taxon>Rhodovibrionaceae</taxon>
        <taxon>Fodinicurvata</taxon>
    </lineage>
</organism>
<evidence type="ECO:0000256" key="1">
    <source>
        <dbReference type="SAM" id="Coils"/>
    </source>
</evidence>
<feature type="domain" description="Protein kinase" evidence="4">
    <location>
        <begin position="1"/>
        <end position="308"/>
    </location>
</feature>
<feature type="compositionally biased region" description="Basic and acidic residues" evidence="2">
    <location>
        <begin position="1"/>
        <end position="14"/>
    </location>
</feature>
<sequence length="693" mass="77039">MSEATARTRKEKTPSAEAAWGTRAAPVALGKNWEIDPRQPLPHLNQPHARAFAAKDKRFLSSGKGDSYYALVCEEFLSPRLDPLRLLKGEDLDYLMQPVTFGLVEWGNQEGQHRPAVIFGVPGGPRIQEAPDATFKPFSEDSLVRKVVQPMVPLLERMAERGITHRSIRASNLFWRDAAQNSVLLGECTTAPPGLDQPDVYETIEGILARPSGRGPGTLGDDLYAFGIMLVFLLNGKNPVQGMTRQAMVESKISQGTYATVVRNLRTSLPIMELLRGLLCDDPRERWVLENLSIWANGRHLSPKQPSLPHRGARPFIYRETKYWNLRSLSAAIGQDWTAAQTEVDAQEIAVWIRRSLGDETLSEKLLETTGQAKKGAFGGGSEALSDRALSRLLMVMDPAAPIRYRELSLEPDGLPQALAIDFETPGFQELITELIMRRLPQSWLEVQPHALAEHNALQRTFEDLYNYISRPQQGYGIERCLYQFNPGWPCLSSLVREAYVTDVRRLLPALEARAAGAQEVEPMDRHIAAFACSQLGDIPDRTILALGDTSSEAARISGVVLFLAEVAQRTENHHLPKLATWLASYLKPFVDSFHSRQLRDELQRAIDSAVKAGSLPDLARAVGNHERREKDERGFDFARREYQALERECQALEGGKLTDNVFVSARARSASAVVAGLASGVGLLFMTLLHVT</sequence>
<gene>
    <name evidence="5" type="ORF">ACFOW6_05325</name>
</gene>
<keyword evidence="1" id="KW-0175">Coiled coil</keyword>
<dbReference type="RefSeq" id="WP_382421301.1">
    <property type="nucleotide sequence ID" value="NZ_JBHSCW010000003.1"/>
</dbReference>
<evidence type="ECO:0000313" key="6">
    <source>
        <dbReference type="Proteomes" id="UP001595799"/>
    </source>
</evidence>
<keyword evidence="6" id="KW-1185">Reference proteome</keyword>
<dbReference type="Gene3D" id="1.10.510.10">
    <property type="entry name" value="Transferase(Phosphotransferase) domain 1"/>
    <property type="match status" value="1"/>
</dbReference>
<dbReference type="InterPro" id="IPR000719">
    <property type="entry name" value="Prot_kinase_dom"/>
</dbReference>
<proteinExistence type="predicted"/>
<protein>
    <recommendedName>
        <fullName evidence="4">Protein kinase domain-containing protein</fullName>
    </recommendedName>
</protein>
<evidence type="ECO:0000256" key="2">
    <source>
        <dbReference type="SAM" id="MobiDB-lite"/>
    </source>
</evidence>
<name>A0ABV8UKC2_9PROT</name>
<feature type="region of interest" description="Disordered" evidence="2">
    <location>
        <begin position="1"/>
        <end position="23"/>
    </location>
</feature>
<keyword evidence="3" id="KW-0472">Membrane</keyword>
<dbReference type="PROSITE" id="PS50011">
    <property type="entry name" value="PROTEIN_KINASE_DOM"/>
    <property type="match status" value="1"/>
</dbReference>
<keyword evidence="3" id="KW-0812">Transmembrane</keyword>